<reference evidence="5 6" key="1">
    <citation type="submission" date="2016-06" db="EMBL/GenBank/DDBJ databases">
        <authorList>
            <person name="Haines A.N."/>
            <person name="Council K.R."/>
        </authorList>
    </citation>
    <scope>NUCLEOTIDE SEQUENCE [LARGE SCALE GENOMIC DNA]</scope>
    <source>
        <strain evidence="5 6">SP158-29</strain>
    </source>
</reference>
<gene>
    <name evidence="5" type="primary">lldR</name>
    <name evidence="5" type="ORF">A9Y57_01371</name>
</gene>
<evidence type="ECO:0000313" key="6">
    <source>
        <dbReference type="Proteomes" id="UP000217465"/>
    </source>
</evidence>
<keyword evidence="3" id="KW-0804">Transcription</keyword>
<dbReference type="InterPro" id="IPR011711">
    <property type="entry name" value="GntR_C"/>
</dbReference>
<keyword evidence="2" id="KW-0238">DNA-binding</keyword>
<dbReference type="Pfam" id="PF00392">
    <property type="entry name" value="GntR"/>
    <property type="match status" value="1"/>
</dbReference>
<dbReference type="Gene3D" id="1.10.10.10">
    <property type="entry name" value="Winged helix-like DNA-binding domain superfamily/Winged helix DNA-binding domain"/>
    <property type="match status" value="1"/>
</dbReference>
<dbReference type="SMART" id="SM00895">
    <property type="entry name" value="FCD"/>
    <property type="match status" value="1"/>
</dbReference>
<dbReference type="GO" id="GO:0003677">
    <property type="term" value="F:DNA binding"/>
    <property type="evidence" value="ECO:0007669"/>
    <property type="project" value="UniProtKB-KW"/>
</dbReference>
<protein>
    <submittedName>
        <fullName evidence="5">Putative L-lactate dehydrogenase operon regulatory protein</fullName>
    </submittedName>
</protein>
<dbReference type="AlphaFoldDB" id="A0A854WGD8"/>
<dbReference type="InterPro" id="IPR000524">
    <property type="entry name" value="Tscrpt_reg_HTH_GntR"/>
</dbReference>
<proteinExistence type="predicted"/>
<dbReference type="InterPro" id="IPR008920">
    <property type="entry name" value="TF_FadR/GntR_C"/>
</dbReference>
<keyword evidence="1" id="KW-0805">Transcription regulation</keyword>
<organism evidence="5 6">
    <name type="scientific">Streptococcus parauberis</name>
    <dbReference type="NCBI Taxonomy" id="1348"/>
    <lineage>
        <taxon>Bacteria</taxon>
        <taxon>Bacillati</taxon>
        <taxon>Bacillota</taxon>
        <taxon>Bacilli</taxon>
        <taxon>Lactobacillales</taxon>
        <taxon>Streptococcaceae</taxon>
        <taxon>Streptococcus</taxon>
    </lineage>
</organism>
<dbReference type="EMBL" id="NSGR01000008">
    <property type="protein sequence ID" value="PCH12652.1"/>
    <property type="molecule type" value="Genomic_DNA"/>
</dbReference>
<evidence type="ECO:0000313" key="5">
    <source>
        <dbReference type="EMBL" id="PCH12652.1"/>
    </source>
</evidence>
<accession>A0A854WGD8</accession>
<dbReference type="InterPro" id="IPR036388">
    <property type="entry name" value="WH-like_DNA-bd_sf"/>
</dbReference>
<dbReference type="Proteomes" id="UP000217465">
    <property type="component" value="Unassembled WGS sequence"/>
</dbReference>
<dbReference type="SMART" id="SM00345">
    <property type="entry name" value="HTH_GNTR"/>
    <property type="match status" value="1"/>
</dbReference>
<evidence type="ECO:0000256" key="3">
    <source>
        <dbReference type="ARBA" id="ARBA00023163"/>
    </source>
</evidence>
<dbReference type="PROSITE" id="PS50949">
    <property type="entry name" value="HTH_GNTR"/>
    <property type="match status" value="1"/>
</dbReference>
<dbReference type="PANTHER" id="PTHR43537:SF24">
    <property type="entry name" value="GLUCONATE OPERON TRANSCRIPTIONAL REPRESSOR"/>
    <property type="match status" value="1"/>
</dbReference>
<evidence type="ECO:0000256" key="2">
    <source>
        <dbReference type="ARBA" id="ARBA00023125"/>
    </source>
</evidence>
<comment type="caution">
    <text evidence="5">The sequence shown here is derived from an EMBL/GenBank/DDBJ whole genome shotgun (WGS) entry which is preliminary data.</text>
</comment>
<feature type="domain" description="HTH gntR-type" evidence="4">
    <location>
        <begin position="3"/>
        <end position="71"/>
    </location>
</feature>
<dbReference type="CDD" id="cd07377">
    <property type="entry name" value="WHTH_GntR"/>
    <property type="match status" value="1"/>
</dbReference>
<dbReference type="GO" id="GO:0003700">
    <property type="term" value="F:DNA-binding transcription factor activity"/>
    <property type="evidence" value="ECO:0007669"/>
    <property type="project" value="InterPro"/>
</dbReference>
<dbReference type="SUPFAM" id="SSF46785">
    <property type="entry name" value="Winged helix' DNA-binding domain"/>
    <property type="match status" value="1"/>
</dbReference>
<dbReference type="PANTHER" id="PTHR43537">
    <property type="entry name" value="TRANSCRIPTIONAL REGULATOR, GNTR FAMILY"/>
    <property type="match status" value="1"/>
</dbReference>
<dbReference type="RefSeq" id="WP_096633661.1">
    <property type="nucleotide sequence ID" value="NZ_NSGR01000008.1"/>
</dbReference>
<name>A0A854WGD8_9STRE</name>
<sequence>MEKPLVGQKVDQLLDLILERNYETGAKLPNEFELAEDLNVGRSTIREAVRTLVARNILEVKQGSGTFISPKRGVSEDPFGFSILKNSETLISDMFATRLLVEPKMASLAAQNIKTDQLEVIENLLLKIILALKNELPEIKHLDTEFHKLLAKYSENIVIERFLPTLLVANTNYKKYKKELINVYEAFLVAFKTKNSVMAEDLMNKYLFLYQLSNK</sequence>
<dbReference type="PRINTS" id="PR00035">
    <property type="entry name" value="HTHGNTR"/>
</dbReference>
<dbReference type="Pfam" id="PF07729">
    <property type="entry name" value="FCD"/>
    <property type="match status" value="1"/>
</dbReference>
<dbReference type="InterPro" id="IPR036390">
    <property type="entry name" value="WH_DNA-bd_sf"/>
</dbReference>
<dbReference type="Gene3D" id="1.20.120.530">
    <property type="entry name" value="GntR ligand-binding domain-like"/>
    <property type="match status" value="1"/>
</dbReference>
<evidence type="ECO:0000256" key="1">
    <source>
        <dbReference type="ARBA" id="ARBA00023015"/>
    </source>
</evidence>
<evidence type="ECO:0000259" key="4">
    <source>
        <dbReference type="PROSITE" id="PS50949"/>
    </source>
</evidence>
<dbReference type="SUPFAM" id="SSF48008">
    <property type="entry name" value="GntR ligand-binding domain-like"/>
    <property type="match status" value="1"/>
</dbReference>